<comment type="caution">
    <text evidence="2">The sequence shown here is derived from an EMBL/GenBank/DDBJ whole genome shotgun (WGS) entry which is preliminary data.</text>
</comment>
<evidence type="ECO:0008006" key="4">
    <source>
        <dbReference type="Google" id="ProtNLM"/>
    </source>
</evidence>
<feature type="region of interest" description="Disordered" evidence="1">
    <location>
        <begin position="58"/>
        <end position="97"/>
    </location>
</feature>
<name>A0A0L7AWU5_BIFBR</name>
<dbReference type="Proteomes" id="UP000037193">
    <property type="component" value="Unassembled WGS sequence"/>
</dbReference>
<proteinExistence type="predicted"/>
<dbReference type="PATRIC" id="fig|1365965.3.peg.1704"/>
<feature type="compositionally biased region" description="Basic residues" evidence="1">
    <location>
        <begin position="87"/>
        <end position="97"/>
    </location>
</feature>
<reference evidence="2 3" key="1">
    <citation type="journal article" date="2015" name="Int J Genomics">
        <title>Comparative Genomics Revealed Genetic Diversity and Species/Strain-Level Differences in Carbohydrate Metabolism of Three Probiotic Bifidobacterial Species.</title>
        <authorList>
            <person name="Odamaki T."/>
            <person name="Horigome A."/>
            <person name="Sugahara H."/>
            <person name="Hashikura N."/>
            <person name="Minami J."/>
            <person name="Xiao J.Z."/>
            <person name="Abe F."/>
        </authorList>
    </citation>
    <scope>NUCLEOTIDE SEQUENCE [LARGE SCALE GENOMIC DNA]</scope>
    <source>
        <strain evidence="2 3">MCC 1128</strain>
    </source>
</reference>
<accession>A0A0L7AWU5</accession>
<evidence type="ECO:0000313" key="3">
    <source>
        <dbReference type="Proteomes" id="UP000037193"/>
    </source>
</evidence>
<gene>
    <name evidence="2" type="ORF">BBM1128_08490</name>
</gene>
<sequence>MNSYQRIVREHHRDTAELLAYRYLPTDDPTAIRTLIARKERQIGKLRDEVDRLKLILPEHDTGKPENRHNGMTEHWNTGTDGDRYTKNRNTKKPRPA</sequence>
<protein>
    <recommendedName>
        <fullName evidence="4">Phage integrase</fullName>
    </recommendedName>
</protein>
<evidence type="ECO:0000313" key="2">
    <source>
        <dbReference type="EMBL" id="KOA39518.1"/>
    </source>
</evidence>
<feature type="compositionally biased region" description="Basic and acidic residues" evidence="1">
    <location>
        <begin position="58"/>
        <end position="72"/>
    </location>
</feature>
<organism evidence="2 3">
    <name type="scientific">Bifidobacterium breve MCC 1128</name>
    <dbReference type="NCBI Taxonomy" id="1365965"/>
    <lineage>
        <taxon>Bacteria</taxon>
        <taxon>Bacillati</taxon>
        <taxon>Actinomycetota</taxon>
        <taxon>Actinomycetes</taxon>
        <taxon>Bifidobacteriales</taxon>
        <taxon>Bifidobacteriaceae</taxon>
        <taxon>Bifidobacterium</taxon>
    </lineage>
</organism>
<dbReference type="EMBL" id="AVQD01000014">
    <property type="protein sequence ID" value="KOA39518.1"/>
    <property type="molecule type" value="Genomic_DNA"/>
</dbReference>
<dbReference type="RefSeq" id="WP_025263025.1">
    <property type="nucleotide sequence ID" value="NZ_AVQD01000014.1"/>
</dbReference>
<evidence type="ECO:0000256" key="1">
    <source>
        <dbReference type="SAM" id="MobiDB-lite"/>
    </source>
</evidence>
<dbReference type="AlphaFoldDB" id="A0A0L7AWU5"/>